<gene>
    <name evidence="2" type="ORF">H6G83_25425</name>
</gene>
<dbReference type="EMBL" id="JACJSG010000042">
    <property type="protein sequence ID" value="MBD2503907.1"/>
    <property type="molecule type" value="Genomic_DNA"/>
</dbReference>
<reference evidence="2 3" key="1">
    <citation type="journal article" date="2020" name="ISME J.">
        <title>Comparative genomics reveals insights into cyanobacterial evolution and habitat adaptation.</title>
        <authorList>
            <person name="Chen M.Y."/>
            <person name="Teng W.K."/>
            <person name="Zhao L."/>
            <person name="Hu C.X."/>
            <person name="Zhou Y.K."/>
            <person name="Han B.P."/>
            <person name="Song L.R."/>
            <person name="Shu W.S."/>
        </authorList>
    </citation>
    <scope>NUCLEOTIDE SEQUENCE [LARGE SCALE GENOMIC DNA]</scope>
    <source>
        <strain evidence="2 3">FACHB-119</strain>
    </source>
</reference>
<evidence type="ECO:0000313" key="3">
    <source>
        <dbReference type="Proteomes" id="UP000661112"/>
    </source>
</evidence>
<keyword evidence="1" id="KW-0472">Membrane</keyword>
<keyword evidence="1" id="KW-0812">Transmembrane</keyword>
<dbReference type="RefSeq" id="WP_190477150.1">
    <property type="nucleotide sequence ID" value="NZ_JACJSG010000042.1"/>
</dbReference>
<keyword evidence="1" id="KW-1133">Transmembrane helix</keyword>
<keyword evidence="3" id="KW-1185">Reference proteome</keyword>
<accession>A0ABR8DAG7</accession>
<protein>
    <submittedName>
        <fullName evidence="2">Uncharacterized protein</fullName>
    </submittedName>
</protein>
<dbReference type="Proteomes" id="UP000661112">
    <property type="component" value="Unassembled WGS sequence"/>
</dbReference>
<organism evidence="2 3">
    <name type="scientific">Anabaena azotica FACHB-119</name>
    <dbReference type="NCBI Taxonomy" id="947527"/>
    <lineage>
        <taxon>Bacteria</taxon>
        <taxon>Bacillati</taxon>
        <taxon>Cyanobacteriota</taxon>
        <taxon>Cyanophyceae</taxon>
        <taxon>Nostocales</taxon>
        <taxon>Nostocaceae</taxon>
        <taxon>Anabaena</taxon>
        <taxon>Anabaena azotica</taxon>
    </lineage>
</organism>
<name>A0ABR8DAG7_9NOST</name>
<proteinExistence type="predicted"/>
<evidence type="ECO:0000256" key="1">
    <source>
        <dbReference type="SAM" id="Phobius"/>
    </source>
</evidence>
<feature type="transmembrane region" description="Helical" evidence="1">
    <location>
        <begin position="12"/>
        <end position="32"/>
    </location>
</feature>
<sequence>MKKLEIATGFAHYKVLLAILGVLVSGFSFEVWKWNKERNEKEIAEREKQCQQRLDSANKYVQGDRFLKAAYYAAKSLDTVDIKLNKPREDNFKVGKEYVLIYDRPINLIPDNPRYEGKLFETLSRMPEKYPPQPLLVSGNKFLGDKIEVISVCSPIPFLVPTTYLYEINQKLDITPYLSPFSSF</sequence>
<comment type="caution">
    <text evidence="2">The sequence shown here is derived from an EMBL/GenBank/DDBJ whole genome shotgun (WGS) entry which is preliminary data.</text>
</comment>
<evidence type="ECO:0000313" key="2">
    <source>
        <dbReference type="EMBL" id="MBD2503907.1"/>
    </source>
</evidence>